<organism evidence="3">
    <name type="scientific">Trichuris suis</name>
    <name type="common">pig whipworm</name>
    <dbReference type="NCBI Taxonomy" id="68888"/>
    <lineage>
        <taxon>Eukaryota</taxon>
        <taxon>Metazoa</taxon>
        <taxon>Ecdysozoa</taxon>
        <taxon>Nematoda</taxon>
        <taxon>Enoplea</taxon>
        <taxon>Dorylaimia</taxon>
        <taxon>Trichinellida</taxon>
        <taxon>Trichuridae</taxon>
        <taxon>Trichuris</taxon>
    </lineage>
</organism>
<sequence length="85" mass="9250">MAPLGFAFATSNDLERESAAYAVLAMLLVVLLFVLGLKICLQCLDIAIVKPPAKRPKAKVGQQVQTVYAKKPIKWPPGVLEAMKQ</sequence>
<evidence type="ECO:0000313" key="2">
    <source>
        <dbReference type="EMBL" id="KFD57956.1"/>
    </source>
</evidence>
<evidence type="ECO:0000313" key="3">
    <source>
        <dbReference type="EMBL" id="KFD70861.1"/>
    </source>
</evidence>
<evidence type="ECO:0000313" key="4">
    <source>
        <dbReference type="Proteomes" id="UP000030764"/>
    </source>
</evidence>
<dbReference type="Proteomes" id="UP000030758">
    <property type="component" value="Unassembled WGS sequence"/>
</dbReference>
<keyword evidence="1" id="KW-0472">Membrane</keyword>
<accession>A0A085NN15</accession>
<keyword evidence="1" id="KW-0812">Transmembrane</keyword>
<feature type="transmembrane region" description="Helical" evidence="1">
    <location>
        <begin position="20"/>
        <end position="41"/>
    </location>
</feature>
<keyword evidence="1" id="KW-1133">Transmembrane helix</keyword>
<evidence type="ECO:0000256" key="1">
    <source>
        <dbReference type="SAM" id="Phobius"/>
    </source>
</evidence>
<keyword evidence="4" id="KW-1185">Reference proteome</keyword>
<dbReference type="AlphaFoldDB" id="A0A085NN15"/>
<dbReference type="Proteomes" id="UP000030764">
    <property type="component" value="Unassembled WGS sequence"/>
</dbReference>
<dbReference type="EMBL" id="KL367485">
    <property type="protein sequence ID" value="KFD70861.1"/>
    <property type="molecule type" value="Genomic_DNA"/>
</dbReference>
<gene>
    <name evidence="2" type="ORF">M513_01189</name>
    <name evidence="3" type="ORF">M514_01189</name>
</gene>
<dbReference type="EMBL" id="KL363186">
    <property type="protein sequence ID" value="KFD57956.1"/>
    <property type="molecule type" value="Genomic_DNA"/>
</dbReference>
<protein>
    <submittedName>
        <fullName evidence="3">Uncharacterized protein</fullName>
    </submittedName>
</protein>
<proteinExistence type="predicted"/>
<reference evidence="3 4" key="1">
    <citation type="journal article" date="2014" name="Nat. Genet.">
        <title>Genome and transcriptome of the porcine whipworm Trichuris suis.</title>
        <authorList>
            <person name="Jex A.R."/>
            <person name="Nejsum P."/>
            <person name="Schwarz E.M."/>
            <person name="Hu L."/>
            <person name="Young N.D."/>
            <person name="Hall R.S."/>
            <person name="Korhonen P.K."/>
            <person name="Liao S."/>
            <person name="Thamsborg S."/>
            <person name="Xia J."/>
            <person name="Xu P."/>
            <person name="Wang S."/>
            <person name="Scheerlinck J.P."/>
            <person name="Hofmann A."/>
            <person name="Sternberg P.W."/>
            <person name="Wang J."/>
            <person name="Gasser R.B."/>
        </authorList>
    </citation>
    <scope>NUCLEOTIDE SEQUENCE [LARGE SCALE GENOMIC DNA]</scope>
    <source>
        <strain evidence="3">DCEP-RM93F</strain>
        <strain evidence="2">DCEP-RM93M</strain>
    </source>
</reference>
<name>A0A085NN15_9BILA</name>